<evidence type="ECO:0000259" key="2">
    <source>
        <dbReference type="Pfam" id="PF20710"/>
    </source>
</evidence>
<keyword evidence="4" id="KW-1185">Reference proteome</keyword>
<evidence type="ECO:0000256" key="1">
    <source>
        <dbReference type="SAM" id="MobiDB-lite"/>
    </source>
</evidence>
<dbReference type="InterPro" id="IPR049227">
    <property type="entry name" value="DUF6824"/>
</dbReference>
<protein>
    <recommendedName>
        <fullName evidence="2">DUF6824 domain-containing protein</fullName>
    </recommendedName>
</protein>
<dbReference type="Proteomes" id="UP001295423">
    <property type="component" value="Unassembled WGS sequence"/>
</dbReference>
<feature type="compositionally biased region" description="Basic and acidic residues" evidence="1">
    <location>
        <begin position="1"/>
        <end position="17"/>
    </location>
</feature>
<feature type="domain" description="DUF6824" evidence="2">
    <location>
        <begin position="62"/>
        <end position="144"/>
    </location>
</feature>
<feature type="region of interest" description="Disordered" evidence="1">
    <location>
        <begin position="310"/>
        <end position="334"/>
    </location>
</feature>
<name>A0AAD2FW10_9STRA</name>
<evidence type="ECO:0000313" key="4">
    <source>
        <dbReference type="Proteomes" id="UP001295423"/>
    </source>
</evidence>
<feature type="compositionally biased region" description="Basic residues" evidence="1">
    <location>
        <begin position="33"/>
        <end position="42"/>
    </location>
</feature>
<sequence length="334" mass="35994">MSAQDPKKMKEQTEVDLIRQAATDSLTASSNERKHKRQRRRKPFDEAISHNAQRVFDVRSADIIFGRGKGYQDHPGNKRMRAIIRQYKEEYNAIHRSRKRDLVEAVYSEITQGGARFLHKSTEEDVFVVVDIPIALQKVRNTLRCKKSGMVPTDDDEGMTSPAAVAQNPEGSLTVPKGDDRKVGAVASAIGVQGLLPLDLAGLGGNPLASQVGLMSPSALLQSQQFEQAMLPSRHPVTTQLPPSGLLPNNLLSQTQFAGLGTGIGGMQLPMTQQQPALQANMAALAGRSLGQGFPLMGAMASLPGADSMLGSTNNAWSTESQNSPTEPQGDTKS</sequence>
<dbReference type="Pfam" id="PF20710">
    <property type="entry name" value="DUF6824"/>
    <property type="match status" value="1"/>
</dbReference>
<reference evidence="3" key="1">
    <citation type="submission" date="2023-08" db="EMBL/GenBank/DDBJ databases">
        <authorList>
            <person name="Audoor S."/>
            <person name="Bilcke G."/>
        </authorList>
    </citation>
    <scope>NUCLEOTIDE SEQUENCE</scope>
</reference>
<evidence type="ECO:0000313" key="3">
    <source>
        <dbReference type="EMBL" id="CAJ1954664.1"/>
    </source>
</evidence>
<gene>
    <name evidence="3" type="ORF">CYCCA115_LOCUS15255</name>
</gene>
<feature type="region of interest" description="Disordered" evidence="1">
    <location>
        <begin position="1"/>
        <end position="46"/>
    </location>
</feature>
<feature type="region of interest" description="Disordered" evidence="1">
    <location>
        <begin position="150"/>
        <end position="179"/>
    </location>
</feature>
<dbReference type="EMBL" id="CAKOGP040001869">
    <property type="protein sequence ID" value="CAJ1954664.1"/>
    <property type="molecule type" value="Genomic_DNA"/>
</dbReference>
<dbReference type="AlphaFoldDB" id="A0AAD2FW10"/>
<proteinExistence type="predicted"/>
<accession>A0AAD2FW10</accession>
<organism evidence="3 4">
    <name type="scientific">Cylindrotheca closterium</name>
    <dbReference type="NCBI Taxonomy" id="2856"/>
    <lineage>
        <taxon>Eukaryota</taxon>
        <taxon>Sar</taxon>
        <taxon>Stramenopiles</taxon>
        <taxon>Ochrophyta</taxon>
        <taxon>Bacillariophyta</taxon>
        <taxon>Bacillariophyceae</taxon>
        <taxon>Bacillariophycidae</taxon>
        <taxon>Bacillariales</taxon>
        <taxon>Bacillariaceae</taxon>
        <taxon>Cylindrotheca</taxon>
    </lineage>
</organism>
<comment type="caution">
    <text evidence="3">The sequence shown here is derived from an EMBL/GenBank/DDBJ whole genome shotgun (WGS) entry which is preliminary data.</text>
</comment>